<dbReference type="InterPro" id="IPR002569">
    <property type="entry name" value="Met_Sox_Rdtase_MsrA_dom"/>
</dbReference>
<comment type="function">
    <text evidence="3 8">Has an important function as a repair enzyme for proteins that have been inactivated by oxidation. Catalyzes the reversible oxidation-reduction of methionine sulfoxide in proteins to methionine.</text>
</comment>
<accession>A0A0A2EZU1</accession>
<dbReference type="InterPro" id="IPR002579">
    <property type="entry name" value="Met_Sox_Rdtase_MsrB_dom"/>
</dbReference>
<comment type="catalytic activity">
    <reaction evidence="5 7">
        <text>L-methionyl-[protein] + [thioredoxin]-disulfide + H2O = L-methionyl-(R)-S-oxide-[protein] + [thioredoxin]-dithiol</text>
        <dbReference type="Rhea" id="RHEA:24164"/>
        <dbReference type="Rhea" id="RHEA-COMP:10698"/>
        <dbReference type="Rhea" id="RHEA-COMP:10700"/>
        <dbReference type="Rhea" id="RHEA-COMP:12313"/>
        <dbReference type="Rhea" id="RHEA-COMP:12314"/>
        <dbReference type="ChEBI" id="CHEBI:15377"/>
        <dbReference type="ChEBI" id="CHEBI:16044"/>
        <dbReference type="ChEBI" id="CHEBI:29950"/>
        <dbReference type="ChEBI" id="CHEBI:45764"/>
        <dbReference type="ChEBI" id="CHEBI:50058"/>
        <dbReference type="EC" id="1.8.4.12"/>
    </reaction>
</comment>
<evidence type="ECO:0000256" key="8">
    <source>
        <dbReference type="HAMAP-Rule" id="MF_01401"/>
    </source>
</evidence>
<dbReference type="PANTHER" id="PTHR42799">
    <property type="entry name" value="MITOCHONDRIAL PEPTIDE METHIONINE SULFOXIDE REDUCTASE"/>
    <property type="match status" value="1"/>
</dbReference>
<comment type="caution">
    <text evidence="10">The sequence shown here is derived from an EMBL/GenBank/DDBJ whole genome shotgun (WGS) entry which is preliminary data.</text>
</comment>
<dbReference type="SUPFAM" id="SSF55068">
    <property type="entry name" value="Peptide methionine sulfoxide reductase"/>
    <property type="match status" value="1"/>
</dbReference>
<evidence type="ECO:0000256" key="3">
    <source>
        <dbReference type="ARBA" id="ARBA00024679"/>
    </source>
</evidence>
<feature type="active site" description="Nucleophile" evidence="7">
    <location>
        <position position="301"/>
    </location>
</feature>
<dbReference type="Proteomes" id="UP000030125">
    <property type="component" value="Unassembled WGS sequence"/>
</dbReference>
<dbReference type="GO" id="GO:0033744">
    <property type="term" value="F:L-methionine:thioredoxin-disulfide S-oxidoreductase activity"/>
    <property type="evidence" value="ECO:0007669"/>
    <property type="project" value="RHEA"/>
</dbReference>
<dbReference type="GO" id="GO:0034599">
    <property type="term" value="P:cellular response to oxidative stress"/>
    <property type="evidence" value="ECO:0007669"/>
    <property type="project" value="TreeGrafter"/>
</dbReference>
<sequence length="333" mass="37763">MEREIYVAGGCFWGVEHYFKMIDGVTYTQVGYANSMIDNPTYREVCSSRTGAVEAVHLKYDSEKVALSFLLDMLYKIIDPVSLNKQGGDIGTQYRTGIYFTDKSDLNIIQNSIKELQKKYTKPIAIEVDALKNFFSAEDYHQDYLDANPGGYCHVPREMFYAAKTAKCTPEYFEKDKKFRAEKPGMTAREVAISKLTPLQRQVALENGTERPYQNEYWDFEDEGIYVDIVSGKPLFSSLDKFPSSCGWPAFAKPIAEGQTYNKLDKSHGMIRTEVRSSNADIHLGHVFNDGPAELGGLRYCINSASLRFIPRDSLKAKGYGEYEALFTKKSKK</sequence>
<proteinExistence type="inferred from homology"/>
<evidence type="ECO:0000256" key="1">
    <source>
        <dbReference type="ARBA" id="ARBA00023002"/>
    </source>
</evidence>
<evidence type="ECO:0000313" key="11">
    <source>
        <dbReference type="Proteomes" id="UP000030125"/>
    </source>
</evidence>
<dbReference type="InterPro" id="IPR050162">
    <property type="entry name" value="MsrA_MetSO_reductase"/>
</dbReference>
<name>A0A0A2EZU1_PORCN</name>
<dbReference type="eggNOG" id="COG0225">
    <property type="taxonomic scope" value="Bacteria"/>
</dbReference>
<keyword evidence="1 7" id="KW-0560">Oxidoreductase</keyword>
<dbReference type="STRING" id="36874.HQ34_08405"/>
<dbReference type="NCBIfam" id="TIGR00357">
    <property type="entry name" value="peptide-methionine (R)-S-oxide reductase MsrB"/>
    <property type="match status" value="1"/>
</dbReference>
<evidence type="ECO:0000256" key="5">
    <source>
        <dbReference type="ARBA" id="ARBA00048488"/>
    </source>
</evidence>
<dbReference type="FunFam" id="2.170.150.20:FF:000003">
    <property type="entry name" value="Peptide methionine sulfoxide reductase MsrB"/>
    <property type="match status" value="1"/>
</dbReference>
<dbReference type="PROSITE" id="PS51790">
    <property type="entry name" value="MSRB"/>
    <property type="match status" value="1"/>
</dbReference>
<evidence type="ECO:0000313" key="10">
    <source>
        <dbReference type="EMBL" id="KGN83262.1"/>
    </source>
</evidence>
<organism evidence="10 11">
    <name type="scientific">Porphyromonas cangingivalis</name>
    <dbReference type="NCBI Taxonomy" id="36874"/>
    <lineage>
        <taxon>Bacteria</taxon>
        <taxon>Pseudomonadati</taxon>
        <taxon>Bacteroidota</taxon>
        <taxon>Bacteroidia</taxon>
        <taxon>Bacteroidales</taxon>
        <taxon>Porphyromonadaceae</taxon>
        <taxon>Porphyromonas</taxon>
    </lineage>
</organism>
<dbReference type="Gene3D" id="3.30.1060.10">
    <property type="entry name" value="Peptide methionine sulphoxide reductase MsrA"/>
    <property type="match status" value="1"/>
</dbReference>
<dbReference type="EC" id="1.8.4.11" evidence="8"/>
<reference evidence="10 11" key="1">
    <citation type="submission" date="2014-08" db="EMBL/GenBank/DDBJ databases">
        <title>Porphyromonas cangingivalis strain:COT-109_OH1386 Genome sequencing.</title>
        <authorList>
            <person name="Wallis C."/>
            <person name="Deusch O."/>
            <person name="O'Flynn C."/>
            <person name="Davis I."/>
            <person name="Jospin G."/>
            <person name="Darling A.E."/>
            <person name="Coil D.A."/>
            <person name="Alexiev A."/>
            <person name="Horsfall A."/>
            <person name="Kirkwood N."/>
            <person name="Harris S."/>
            <person name="Eisen J.A."/>
        </authorList>
    </citation>
    <scope>NUCLEOTIDE SEQUENCE [LARGE SCALE GENOMIC DNA]</scope>
    <source>
        <strain evidence="11">COT-109 OH1386</strain>
    </source>
</reference>
<feature type="active site" evidence="8">
    <location>
        <position position="11"/>
    </location>
</feature>
<evidence type="ECO:0000256" key="2">
    <source>
        <dbReference type="ARBA" id="ARBA00023268"/>
    </source>
</evidence>
<dbReference type="InterPro" id="IPR036509">
    <property type="entry name" value="Met_Sox_Rdtase_MsrA_sf"/>
</dbReference>
<dbReference type="GO" id="GO:0008113">
    <property type="term" value="F:peptide-methionine (S)-S-oxide reductase activity"/>
    <property type="evidence" value="ECO:0007669"/>
    <property type="project" value="UniProtKB-UniRule"/>
</dbReference>
<comment type="catalytic activity">
    <reaction evidence="4 8">
        <text>L-methionyl-[protein] + [thioredoxin]-disulfide + H2O = L-methionyl-(S)-S-oxide-[protein] + [thioredoxin]-dithiol</text>
        <dbReference type="Rhea" id="RHEA:14217"/>
        <dbReference type="Rhea" id="RHEA-COMP:10698"/>
        <dbReference type="Rhea" id="RHEA-COMP:10700"/>
        <dbReference type="Rhea" id="RHEA-COMP:12313"/>
        <dbReference type="Rhea" id="RHEA-COMP:12315"/>
        <dbReference type="ChEBI" id="CHEBI:15377"/>
        <dbReference type="ChEBI" id="CHEBI:16044"/>
        <dbReference type="ChEBI" id="CHEBI:29950"/>
        <dbReference type="ChEBI" id="CHEBI:44120"/>
        <dbReference type="ChEBI" id="CHEBI:50058"/>
        <dbReference type="EC" id="1.8.4.11"/>
    </reaction>
</comment>
<dbReference type="NCBIfam" id="TIGR00401">
    <property type="entry name" value="msrA"/>
    <property type="match status" value="1"/>
</dbReference>
<comment type="catalytic activity">
    <reaction evidence="6 8">
        <text>[thioredoxin]-disulfide + L-methionine + H2O = L-methionine (S)-S-oxide + [thioredoxin]-dithiol</text>
        <dbReference type="Rhea" id="RHEA:19993"/>
        <dbReference type="Rhea" id="RHEA-COMP:10698"/>
        <dbReference type="Rhea" id="RHEA-COMP:10700"/>
        <dbReference type="ChEBI" id="CHEBI:15377"/>
        <dbReference type="ChEBI" id="CHEBI:29950"/>
        <dbReference type="ChEBI" id="CHEBI:50058"/>
        <dbReference type="ChEBI" id="CHEBI:57844"/>
        <dbReference type="ChEBI" id="CHEBI:58772"/>
        <dbReference type="EC" id="1.8.4.11"/>
    </reaction>
</comment>
<evidence type="ECO:0000256" key="7">
    <source>
        <dbReference type="HAMAP-Rule" id="MF_01400"/>
    </source>
</evidence>
<dbReference type="Pfam" id="PF01641">
    <property type="entry name" value="SelR"/>
    <property type="match status" value="1"/>
</dbReference>
<dbReference type="EC" id="1.8.4.12" evidence="7"/>
<evidence type="ECO:0000259" key="9">
    <source>
        <dbReference type="PROSITE" id="PS51790"/>
    </source>
</evidence>
<dbReference type="HAMAP" id="MF_01401">
    <property type="entry name" value="MsrA"/>
    <property type="match status" value="1"/>
</dbReference>
<dbReference type="Pfam" id="PF01625">
    <property type="entry name" value="PMSR"/>
    <property type="match status" value="1"/>
</dbReference>
<dbReference type="GO" id="GO:0033743">
    <property type="term" value="F:peptide-methionine (R)-S-oxide reductase activity"/>
    <property type="evidence" value="ECO:0007669"/>
    <property type="project" value="UniProtKB-UniRule"/>
</dbReference>
<dbReference type="HAMAP" id="MF_01400">
    <property type="entry name" value="MsrB"/>
    <property type="match status" value="1"/>
</dbReference>
<feature type="domain" description="MsrB" evidence="9">
    <location>
        <begin position="189"/>
        <end position="312"/>
    </location>
</feature>
<dbReference type="SUPFAM" id="SSF51316">
    <property type="entry name" value="Mss4-like"/>
    <property type="match status" value="1"/>
</dbReference>
<comment type="similarity">
    <text evidence="8">Belongs to the MsrA Met sulfoxide reductase family.</text>
</comment>
<keyword evidence="2" id="KW-0511">Multifunctional enzyme</keyword>
<evidence type="ECO:0000256" key="6">
    <source>
        <dbReference type="ARBA" id="ARBA00048782"/>
    </source>
</evidence>
<dbReference type="GO" id="GO:0005737">
    <property type="term" value="C:cytoplasm"/>
    <property type="evidence" value="ECO:0007669"/>
    <property type="project" value="TreeGrafter"/>
</dbReference>
<dbReference type="PANTHER" id="PTHR42799:SF2">
    <property type="entry name" value="MITOCHONDRIAL PEPTIDE METHIONINE SULFOXIDE REDUCTASE"/>
    <property type="match status" value="1"/>
</dbReference>
<dbReference type="EMBL" id="JQJD01000001">
    <property type="protein sequence ID" value="KGN83262.1"/>
    <property type="molecule type" value="Genomic_DNA"/>
</dbReference>
<dbReference type="InterPro" id="IPR011057">
    <property type="entry name" value="Mss4-like_sf"/>
</dbReference>
<evidence type="ECO:0000256" key="4">
    <source>
        <dbReference type="ARBA" id="ARBA00047806"/>
    </source>
</evidence>
<dbReference type="Gene3D" id="2.170.150.20">
    <property type="entry name" value="Peptide methionine sulfoxide reductase"/>
    <property type="match status" value="1"/>
</dbReference>
<gene>
    <name evidence="8" type="primary">msrA</name>
    <name evidence="7" type="synonym">msrB</name>
    <name evidence="10" type="ORF">HQ35_00375</name>
</gene>
<protein>
    <recommendedName>
        <fullName evidence="7 8">Multifunctional fusion protein</fullName>
    </recommendedName>
    <domain>
        <recommendedName>
            <fullName evidence="8">Peptide methionine sulfoxide reductase MsrA</fullName>
            <shortName evidence="8">Protein-methionine-S-oxide reductase</shortName>
            <ecNumber evidence="8">1.8.4.11</ecNumber>
        </recommendedName>
        <alternativeName>
            <fullName evidence="8">Peptide-methionine (S)-S-oxide reductase</fullName>
            <shortName evidence="8">Peptide Met(O) reductase</shortName>
        </alternativeName>
    </domain>
    <domain>
        <recommendedName>
            <fullName evidence="7">Peptide methionine sulfoxide reductase MsrB</fullName>
            <ecNumber evidence="7">1.8.4.12</ecNumber>
        </recommendedName>
        <alternativeName>
            <fullName evidence="7">Peptide-methionine (R)-S-oxide reductase</fullName>
        </alternativeName>
    </domain>
</protein>
<keyword evidence="11" id="KW-1185">Reference proteome</keyword>
<dbReference type="eggNOG" id="COG0229">
    <property type="taxonomic scope" value="Bacteria"/>
</dbReference>
<comment type="caution">
    <text evidence="7">Lacks conserved residue(s) required for the propagation of feature annotation.</text>
</comment>
<dbReference type="AlphaFoldDB" id="A0A0A2EZU1"/>
<comment type="similarity">
    <text evidence="7">Belongs to the MsrB Met sulfoxide reductase family.</text>
</comment>